<dbReference type="SUPFAM" id="SSF88713">
    <property type="entry name" value="Glycoside hydrolase/deacetylase"/>
    <property type="match status" value="1"/>
</dbReference>
<gene>
    <name evidence="2" type="ORF">ACCI51_14335</name>
</gene>
<name>A0ABV4NRZ0_9GAMM</name>
<feature type="domain" description="NodB homology" evidence="1">
    <location>
        <begin position="10"/>
        <end position="243"/>
    </location>
</feature>
<accession>A0ABV4NRZ0</accession>
<evidence type="ECO:0000313" key="3">
    <source>
        <dbReference type="Proteomes" id="UP001569414"/>
    </source>
</evidence>
<keyword evidence="3" id="KW-1185">Reference proteome</keyword>
<protein>
    <submittedName>
        <fullName evidence="2">Polysaccharide deacetylase family protein</fullName>
    </submittedName>
</protein>
<sequence>MTFDNVGEARKVFLRESAVPNWEAPEITIGFPQLLRLLERLKIHATFFVEGWSALHYGKLIQNIYNDGHEIGLHGWIHEGFSSLDQRAARQYIHDGLKALQLRGIQPFGFRAPGGQVGQFTRQILVDDGFIYDSSIETSLPKSIPSDVKGFSGDEIQQLESGLICIPWQWFMVDAIHYNLASNGLRNPKALSDFWCQVIRKVAKGNGLITLICHAHVTGINPERMSALERVLKLALALDFDIVPAIDVCARFGDLSR</sequence>
<dbReference type="PANTHER" id="PTHR47561">
    <property type="entry name" value="POLYSACCHARIDE DEACETYLASE FAMILY PROTEIN (AFU_ORTHOLOGUE AFUA_6G05030)"/>
    <property type="match status" value="1"/>
</dbReference>
<dbReference type="InterPro" id="IPR011330">
    <property type="entry name" value="Glyco_hydro/deAcase_b/a-brl"/>
</dbReference>
<reference evidence="2 3" key="1">
    <citation type="submission" date="2024-08" db="EMBL/GenBank/DDBJ databases">
        <authorList>
            <person name="Ishaq N."/>
        </authorList>
    </citation>
    <scope>NUCLEOTIDE SEQUENCE [LARGE SCALE GENOMIC DNA]</scope>
    <source>
        <strain evidence="2 3">JCM 30400</strain>
    </source>
</reference>
<dbReference type="PANTHER" id="PTHR47561:SF1">
    <property type="entry name" value="POLYSACCHARIDE DEACETYLASE FAMILY PROTEIN (AFU_ORTHOLOGUE AFUA_6G05030)"/>
    <property type="match status" value="1"/>
</dbReference>
<dbReference type="EMBL" id="JBGMEL010000014">
    <property type="protein sequence ID" value="MFA0791731.1"/>
    <property type="molecule type" value="Genomic_DNA"/>
</dbReference>
<comment type="caution">
    <text evidence="2">The sequence shown here is derived from an EMBL/GenBank/DDBJ whole genome shotgun (WGS) entry which is preliminary data.</text>
</comment>
<dbReference type="InterPro" id="IPR002509">
    <property type="entry name" value="NODB_dom"/>
</dbReference>
<organism evidence="2 3">
    <name type="scientific">Microbulbifer echini</name>
    <dbReference type="NCBI Taxonomy" id="1529067"/>
    <lineage>
        <taxon>Bacteria</taxon>
        <taxon>Pseudomonadati</taxon>
        <taxon>Pseudomonadota</taxon>
        <taxon>Gammaproteobacteria</taxon>
        <taxon>Cellvibrionales</taxon>
        <taxon>Microbulbiferaceae</taxon>
        <taxon>Microbulbifer</taxon>
    </lineage>
</organism>
<dbReference type="PROSITE" id="PS51677">
    <property type="entry name" value="NODB"/>
    <property type="match status" value="1"/>
</dbReference>
<evidence type="ECO:0000259" key="1">
    <source>
        <dbReference type="PROSITE" id="PS51677"/>
    </source>
</evidence>
<dbReference type="Gene3D" id="3.20.20.370">
    <property type="entry name" value="Glycoside hydrolase/deacetylase"/>
    <property type="match status" value="1"/>
</dbReference>
<dbReference type="Pfam" id="PF01522">
    <property type="entry name" value="Polysacc_deac_1"/>
    <property type="match status" value="1"/>
</dbReference>
<dbReference type="Proteomes" id="UP001569414">
    <property type="component" value="Unassembled WGS sequence"/>
</dbReference>
<dbReference type="RefSeq" id="WP_371844234.1">
    <property type="nucleotide sequence ID" value="NZ_JBGMEL010000014.1"/>
</dbReference>
<proteinExistence type="predicted"/>
<evidence type="ECO:0000313" key="2">
    <source>
        <dbReference type="EMBL" id="MFA0791731.1"/>
    </source>
</evidence>